<dbReference type="EMBL" id="OIVN01001850">
    <property type="protein sequence ID" value="SPC98254.1"/>
    <property type="molecule type" value="Genomic_DNA"/>
</dbReference>
<name>A0A2N9GGI8_FAGSY</name>
<protein>
    <submittedName>
        <fullName evidence="1">Uncharacterized protein</fullName>
    </submittedName>
</protein>
<reference evidence="1" key="1">
    <citation type="submission" date="2018-02" db="EMBL/GenBank/DDBJ databases">
        <authorList>
            <person name="Cohen D.B."/>
            <person name="Kent A.D."/>
        </authorList>
    </citation>
    <scope>NUCLEOTIDE SEQUENCE</scope>
</reference>
<accession>A0A2N9GGI8</accession>
<evidence type="ECO:0000313" key="1">
    <source>
        <dbReference type="EMBL" id="SPC98254.1"/>
    </source>
</evidence>
<sequence>MSPTLQNQNKSKLLVKTGNTQVQREHKYDWDYVETGSNSKFSLRIFANSWRRLPVANSEAAGDFPNAEAGSLEGFWIWEQPLMMEFQENMFGFGIREKTRRVIVDVAEGRESVEGGDFGESEGEGGDGKEASGGVVVIVVVVKT</sequence>
<dbReference type="AlphaFoldDB" id="A0A2N9GGI8"/>
<gene>
    <name evidence="1" type="ORF">FSB_LOCUS26136</name>
</gene>
<proteinExistence type="predicted"/>
<organism evidence="1">
    <name type="scientific">Fagus sylvatica</name>
    <name type="common">Beechnut</name>
    <dbReference type="NCBI Taxonomy" id="28930"/>
    <lineage>
        <taxon>Eukaryota</taxon>
        <taxon>Viridiplantae</taxon>
        <taxon>Streptophyta</taxon>
        <taxon>Embryophyta</taxon>
        <taxon>Tracheophyta</taxon>
        <taxon>Spermatophyta</taxon>
        <taxon>Magnoliopsida</taxon>
        <taxon>eudicotyledons</taxon>
        <taxon>Gunneridae</taxon>
        <taxon>Pentapetalae</taxon>
        <taxon>rosids</taxon>
        <taxon>fabids</taxon>
        <taxon>Fagales</taxon>
        <taxon>Fagaceae</taxon>
        <taxon>Fagus</taxon>
    </lineage>
</organism>